<protein>
    <submittedName>
        <fullName evidence="1">DUF2971 domain-containing protein</fullName>
    </submittedName>
</protein>
<evidence type="ECO:0000313" key="1">
    <source>
        <dbReference type="EMBL" id="TVO76799.1"/>
    </source>
</evidence>
<accession>A0A558DT70</accession>
<comment type="caution">
    <text evidence="1">The sequence shown here is derived from an EMBL/GenBank/DDBJ whole genome shotgun (WGS) entry which is preliminary data.</text>
</comment>
<dbReference type="Pfam" id="PF11185">
    <property type="entry name" value="DUF2971"/>
    <property type="match status" value="1"/>
</dbReference>
<dbReference type="Proteomes" id="UP000316649">
    <property type="component" value="Unassembled WGS sequence"/>
</dbReference>
<dbReference type="RefSeq" id="WP_144357929.1">
    <property type="nucleotide sequence ID" value="NZ_VMNH01000005.1"/>
</dbReference>
<gene>
    <name evidence="1" type="ORF">FHP88_05080</name>
</gene>
<reference evidence="1 2" key="1">
    <citation type="submission" date="2019-07" db="EMBL/GenBank/DDBJ databases">
        <title>The pathways for chlorine oxyanion respiration interact through the shared metabolite chlorate.</title>
        <authorList>
            <person name="Barnum T.P."/>
            <person name="Cheng Y."/>
            <person name="Hill K.A."/>
            <person name="Lucas L.N."/>
            <person name="Carlson H.K."/>
            <person name="Coates J.D."/>
        </authorList>
    </citation>
    <scope>NUCLEOTIDE SEQUENCE [LARGE SCALE GENOMIC DNA]</scope>
    <source>
        <strain evidence="1 2">BK-1</strain>
    </source>
</reference>
<proteinExistence type="predicted"/>
<evidence type="ECO:0000313" key="2">
    <source>
        <dbReference type="Proteomes" id="UP000316649"/>
    </source>
</evidence>
<keyword evidence="2" id="KW-1185">Reference proteome</keyword>
<sequence length="318" mass="36751">MDTINDLIHRSLWEDYDDVSEFPSKTPLLAHYTSIQNFDYIVEGEEIWFSNPLNMNDLDELVFGMNQGAAEFRGNEALIEACGSEKVFGQLLHYFDHYFNQFDENHVLDTYISCFSLHDKDDFDGVLSMWRGYGANGDGVAFVIDTKQIEPNEKSPLILSSVKYVTKESRLEWIKHKIHSLAELLKEQEKSDEVLNAIAWYWIERLKVFSLFTKHIGFKEEKEWRFVYLNDKDPEGHFASMFGYNITEKGVEPKLKLKLSQIPGMNAPLTVDGLIDRIILGPTVSSELSMRSVRRMLQIKGKLELSNKVFASTIPYRP</sequence>
<dbReference type="OrthoDB" id="8550178at2"/>
<dbReference type="InterPro" id="IPR021352">
    <property type="entry name" value="DUF2971"/>
</dbReference>
<name>A0A558DT70_9GAMM</name>
<dbReference type="EMBL" id="VMNH01000005">
    <property type="protein sequence ID" value="TVO76799.1"/>
    <property type="molecule type" value="Genomic_DNA"/>
</dbReference>
<dbReference type="AlphaFoldDB" id="A0A558DT70"/>
<organism evidence="1 2">
    <name type="scientific">Sedimenticola selenatireducens</name>
    <dbReference type="NCBI Taxonomy" id="191960"/>
    <lineage>
        <taxon>Bacteria</taxon>
        <taxon>Pseudomonadati</taxon>
        <taxon>Pseudomonadota</taxon>
        <taxon>Gammaproteobacteria</taxon>
        <taxon>Chromatiales</taxon>
        <taxon>Sedimenticolaceae</taxon>
        <taxon>Sedimenticola</taxon>
    </lineage>
</organism>